<evidence type="ECO:0000313" key="2">
    <source>
        <dbReference type="Proteomes" id="UP000799755"/>
    </source>
</evidence>
<name>A0ACB6QGC8_9PLEO</name>
<evidence type="ECO:0000313" key="1">
    <source>
        <dbReference type="EMBL" id="KAF2465947.1"/>
    </source>
</evidence>
<proteinExistence type="predicted"/>
<comment type="caution">
    <text evidence="1">The sequence shown here is derived from an EMBL/GenBank/DDBJ whole genome shotgun (WGS) entry which is preliminary data.</text>
</comment>
<reference evidence="1" key="1">
    <citation type="journal article" date="2020" name="Stud. Mycol.">
        <title>101 Dothideomycetes genomes: a test case for predicting lifestyles and emergence of pathogens.</title>
        <authorList>
            <person name="Haridas S."/>
            <person name="Albert R."/>
            <person name="Binder M."/>
            <person name="Bloem J."/>
            <person name="Labutti K."/>
            <person name="Salamov A."/>
            <person name="Andreopoulos B."/>
            <person name="Baker S."/>
            <person name="Barry K."/>
            <person name="Bills G."/>
            <person name="Bluhm B."/>
            <person name="Cannon C."/>
            <person name="Castanera R."/>
            <person name="Culley D."/>
            <person name="Daum C."/>
            <person name="Ezra D."/>
            <person name="Gonzalez J."/>
            <person name="Henrissat B."/>
            <person name="Kuo A."/>
            <person name="Liang C."/>
            <person name="Lipzen A."/>
            <person name="Lutzoni F."/>
            <person name="Magnuson J."/>
            <person name="Mondo S."/>
            <person name="Nolan M."/>
            <person name="Ohm R."/>
            <person name="Pangilinan J."/>
            <person name="Park H.-J."/>
            <person name="Ramirez L."/>
            <person name="Alfaro M."/>
            <person name="Sun H."/>
            <person name="Tritt A."/>
            <person name="Yoshinaga Y."/>
            <person name="Zwiers L.-H."/>
            <person name="Turgeon B."/>
            <person name="Goodwin S."/>
            <person name="Spatafora J."/>
            <person name="Crous P."/>
            <person name="Grigoriev I."/>
        </authorList>
    </citation>
    <scope>NUCLEOTIDE SEQUENCE</scope>
    <source>
        <strain evidence="1">ATCC 200398</strain>
    </source>
</reference>
<keyword evidence="2" id="KW-1185">Reference proteome</keyword>
<dbReference type="Proteomes" id="UP000799755">
    <property type="component" value="Unassembled WGS sequence"/>
</dbReference>
<protein>
    <submittedName>
        <fullName evidence="1">Uncharacterized protein</fullName>
    </submittedName>
</protein>
<organism evidence="1 2">
    <name type="scientific">Lindgomyces ingoldianus</name>
    <dbReference type="NCBI Taxonomy" id="673940"/>
    <lineage>
        <taxon>Eukaryota</taxon>
        <taxon>Fungi</taxon>
        <taxon>Dikarya</taxon>
        <taxon>Ascomycota</taxon>
        <taxon>Pezizomycotina</taxon>
        <taxon>Dothideomycetes</taxon>
        <taxon>Pleosporomycetidae</taxon>
        <taxon>Pleosporales</taxon>
        <taxon>Lindgomycetaceae</taxon>
        <taxon>Lindgomyces</taxon>
    </lineage>
</organism>
<accession>A0ACB6QGC8</accession>
<sequence>MLTSSEIEKLLNGPALAPPKGVKPNFTDFSNSSPLYLAVTVTCIIIATLAVWSRIYVKACIVKKLHWEDYIMAFAWIVFLPYAGVVLCLYNFAPSYHQWDIQLKRLGDWLYYIYIGAPMNGVIITLVKTAIIIQILRVFVPPGTRDLVFWSSHFILWLNVLFYTICTFLEVFSCSPIRKSWDVMLQEGHCLNTEAINIAAGIGNVVTDVVIFFLPQWVIWRLLVSDWRRRAKLVFVFCIGALAIVFACMRLVFAVKLAQNEDKTYYLSIIGVVSFAEMMSGFLIVALPVLPKFAASMVDGSSKISLSLRSLLQSWRDSRSSKESGKHGFSARSAWQRTFTWVHSRESGQSGVVDLAPAPSKESQNPSENGFVLEFQTQPDYIERLSSADSGQTEKEAMSQKE</sequence>
<dbReference type="EMBL" id="MU003527">
    <property type="protein sequence ID" value="KAF2465947.1"/>
    <property type="molecule type" value="Genomic_DNA"/>
</dbReference>
<gene>
    <name evidence="1" type="ORF">BDR25DRAFT_318087</name>
</gene>